<evidence type="ECO:0000313" key="2">
    <source>
        <dbReference type="EMBL" id="GES07090.1"/>
    </source>
</evidence>
<dbReference type="InterPro" id="IPR054210">
    <property type="entry name" value="DUF6917"/>
</dbReference>
<name>A0A5M3WFP1_9ACTN</name>
<feature type="domain" description="DUF6917" evidence="1">
    <location>
        <begin position="7"/>
        <end position="131"/>
    </location>
</feature>
<proteinExistence type="predicted"/>
<accession>A0A5M3WFP1</accession>
<gene>
    <name evidence="2" type="ORF">Amac_006850</name>
</gene>
<protein>
    <recommendedName>
        <fullName evidence="1">DUF6917 domain-containing protein</fullName>
    </recommendedName>
</protein>
<evidence type="ECO:0000259" key="1">
    <source>
        <dbReference type="Pfam" id="PF21891"/>
    </source>
</evidence>
<evidence type="ECO:0000313" key="3">
    <source>
        <dbReference type="Proteomes" id="UP000331127"/>
    </source>
</evidence>
<sequence length="145" mass="15535">MTPDAFARKAPVLGALVAVMDLALEGRELVLESYLTRVFRAGDVCELILSNDSDRGPGDRVPDATYLGFVRIDTAGLLVVGDRVLVRGAPVATLIGFDGTHLPNHYNVVLYSERPRTGVAAGFQVHDGVEFLPAVRPDQSEDGTS</sequence>
<dbReference type="Proteomes" id="UP000331127">
    <property type="component" value="Unassembled WGS sequence"/>
</dbReference>
<comment type="caution">
    <text evidence="2">The sequence shown here is derived from an EMBL/GenBank/DDBJ whole genome shotgun (WGS) entry which is preliminary data.</text>
</comment>
<keyword evidence="3" id="KW-1185">Reference proteome</keyword>
<dbReference type="EMBL" id="BLAE01000005">
    <property type="protein sequence ID" value="GES07090.1"/>
    <property type="molecule type" value="Genomic_DNA"/>
</dbReference>
<reference evidence="2 3" key="1">
    <citation type="submission" date="2019-10" db="EMBL/GenBank/DDBJ databases">
        <title>Whole genome shotgun sequence of Acrocarpospora macrocephala NBRC 16266.</title>
        <authorList>
            <person name="Ichikawa N."/>
            <person name="Kimura A."/>
            <person name="Kitahashi Y."/>
            <person name="Komaki H."/>
            <person name="Oguchi A."/>
        </authorList>
    </citation>
    <scope>NUCLEOTIDE SEQUENCE [LARGE SCALE GENOMIC DNA]</scope>
    <source>
        <strain evidence="2 3">NBRC 16266</strain>
    </source>
</reference>
<dbReference type="AlphaFoldDB" id="A0A5M3WFP1"/>
<dbReference type="Pfam" id="PF21891">
    <property type="entry name" value="DUF6917"/>
    <property type="match status" value="1"/>
</dbReference>
<organism evidence="2 3">
    <name type="scientific">Acrocarpospora macrocephala</name>
    <dbReference type="NCBI Taxonomy" id="150177"/>
    <lineage>
        <taxon>Bacteria</taxon>
        <taxon>Bacillati</taxon>
        <taxon>Actinomycetota</taxon>
        <taxon>Actinomycetes</taxon>
        <taxon>Streptosporangiales</taxon>
        <taxon>Streptosporangiaceae</taxon>
        <taxon>Acrocarpospora</taxon>
    </lineage>
</organism>